<dbReference type="EMBL" id="NQVE01000142">
    <property type="protein sequence ID" value="RAL45031.1"/>
    <property type="molecule type" value="Genomic_DNA"/>
</dbReference>
<protein>
    <submittedName>
        <fullName evidence="2">Uncharacterized protein</fullName>
    </submittedName>
</protein>
<accession>A0A328DLI2</accession>
<sequence>MSISRAHLFLLGFFIACGSTTTTFTMGEADTTSKPNVLSNECKKIILANILRNNDDNNYPINVEPLTSQCCSQLRAFGKTAYYDWVYNTVWYHYWNLINEDWFYLSEDDVWNKCQSI</sequence>
<evidence type="ECO:0000313" key="3">
    <source>
        <dbReference type="Proteomes" id="UP000249390"/>
    </source>
</evidence>
<evidence type="ECO:0000313" key="2">
    <source>
        <dbReference type="EMBL" id="RAL45031.1"/>
    </source>
</evidence>
<keyword evidence="1" id="KW-0732">Signal</keyword>
<comment type="caution">
    <text evidence="2">The sequence shown here is derived from an EMBL/GenBank/DDBJ whole genome shotgun (WGS) entry which is preliminary data.</text>
</comment>
<proteinExistence type="predicted"/>
<feature type="chain" id="PRO_5016342569" evidence="1">
    <location>
        <begin position="23"/>
        <end position="117"/>
    </location>
</feature>
<dbReference type="PROSITE" id="PS51257">
    <property type="entry name" value="PROKAR_LIPOPROTEIN"/>
    <property type="match status" value="1"/>
</dbReference>
<organism evidence="2 3">
    <name type="scientific">Cuscuta australis</name>
    <dbReference type="NCBI Taxonomy" id="267555"/>
    <lineage>
        <taxon>Eukaryota</taxon>
        <taxon>Viridiplantae</taxon>
        <taxon>Streptophyta</taxon>
        <taxon>Embryophyta</taxon>
        <taxon>Tracheophyta</taxon>
        <taxon>Spermatophyta</taxon>
        <taxon>Magnoliopsida</taxon>
        <taxon>eudicotyledons</taxon>
        <taxon>Gunneridae</taxon>
        <taxon>Pentapetalae</taxon>
        <taxon>asterids</taxon>
        <taxon>lamiids</taxon>
        <taxon>Solanales</taxon>
        <taxon>Convolvulaceae</taxon>
        <taxon>Cuscuteae</taxon>
        <taxon>Cuscuta</taxon>
        <taxon>Cuscuta subgen. Grammica</taxon>
        <taxon>Cuscuta sect. Cleistogrammica</taxon>
    </lineage>
</organism>
<dbReference type="Proteomes" id="UP000249390">
    <property type="component" value="Unassembled WGS sequence"/>
</dbReference>
<feature type="signal peptide" evidence="1">
    <location>
        <begin position="1"/>
        <end position="22"/>
    </location>
</feature>
<keyword evidence="3" id="KW-1185">Reference proteome</keyword>
<evidence type="ECO:0000256" key="1">
    <source>
        <dbReference type="SAM" id="SignalP"/>
    </source>
</evidence>
<name>A0A328DLI2_9ASTE</name>
<reference evidence="2 3" key="1">
    <citation type="submission" date="2018-06" db="EMBL/GenBank/DDBJ databases">
        <title>The Genome of Cuscuta australis (Dodder) Provides Insight into the Evolution of Plant Parasitism.</title>
        <authorList>
            <person name="Liu H."/>
        </authorList>
    </citation>
    <scope>NUCLEOTIDE SEQUENCE [LARGE SCALE GENOMIC DNA]</scope>
    <source>
        <strain evidence="3">cv. Yunnan</strain>
        <tissue evidence="2">Vines</tissue>
    </source>
</reference>
<gene>
    <name evidence="2" type="ORF">DM860_003790</name>
</gene>
<dbReference type="AlphaFoldDB" id="A0A328DLI2"/>